<protein>
    <recommendedName>
        <fullName evidence="5">RQC P-site tRNA stabilizing factor</fullName>
        <shortName evidence="5">RqcP</shortName>
    </recommendedName>
    <alternativeName>
        <fullName evidence="5">Ribosome-associated protein quality control protein P</fullName>
    </alternativeName>
</protein>
<feature type="region of interest" description="Disordered" evidence="6">
    <location>
        <begin position="80"/>
        <end position="99"/>
    </location>
</feature>
<dbReference type="AlphaFoldDB" id="A0A9X2MWK4"/>
<dbReference type="GO" id="GO:0043023">
    <property type="term" value="F:ribosomal large subunit binding"/>
    <property type="evidence" value="ECO:0007669"/>
    <property type="project" value="UniProtKB-UniRule"/>
</dbReference>
<dbReference type="SUPFAM" id="SSF55174">
    <property type="entry name" value="Alpha-L RNA-binding motif"/>
    <property type="match status" value="1"/>
</dbReference>
<dbReference type="InterPro" id="IPR002942">
    <property type="entry name" value="S4_RNA-bd"/>
</dbReference>
<dbReference type="PROSITE" id="PS50889">
    <property type="entry name" value="S4"/>
    <property type="match status" value="1"/>
</dbReference>
<keyword evidence="3 5" id="KW-0694">RNA-binding</keyword>
<evidence type="ECO:0000259" key="7">
    <source>
        <dbReference type="SMART" id="SM00363"/>
    </source>
</evidence>
<dbReference type="RefSeq" id="WP_257451467.1">
    <property type="nucleotide sequence ID" value="NZ_JANIPJ010000024.1"/>
</dbReference>
<organism evidence="8 9">
    <name type="scientific">Paenibacillus soyae</name>
    <dbReference type="NCBI Taxonomy" id="2969249"/>
    <lineage>
        <taxon>Bacteria</taxon>
        <taxon>Bacillati</taxon>
        <taxon>Bacillota</taxon>
        <taxon>Bacilli</taxon>
        <taxon>Bacillales</taxon>
        <taxon>Paenibacillaceae</taxon>
        <taxon>Paenibacillus</taxon>
    </lineage>
</organism>
<dbReference type="InterPro" id="IPR025490">
    <property type="entry name" value="RqcP"/>
</dbReference>
<evidence type="ECO:0000256" key="4">
    <source>
        <dbReference type="ARBA" id="ARBA00022917"/>
    </source>
</evidence>
<feature type="compositionally biased region" description="Basic and acidic residues" evidence="6">
    <location>
        <begin position="80"/>
        <end position="89"/>
    </location>
</feature>
<keyword evidence="1 5" id="KW-0820">tRNA-binding</keyword>
<evidence type="ECO:0000256" key="3">
    <source>
        <dbReference type="ARBA" id="ARBA00022884"/>
    </source>
</evidence>
<dbReference type="GO" id="GO:0019843">
    <property type="term" value="F:rRNA binding"/>
    <property type="evidence" value="ECO:0007669"/>
    <property type="project" value="UniProtKB-UniRule"/>
</dbReference>
<feature type="domain" description="RNA-binding S4" evidence="7">
    <location>
        <begin position="1"/>
        <end position="65"/>
    </location>
</feature>
<keyword evidence="2 5" id="KW-0699">rRNA-binding</keyword>
<gene>
    <name evidence="5" type="primary">rqcP</name>
    <name evidence="8" type="ORF">NQZ67_25330</name>
</gene>
<dbReference type="HAMAP" id="MF_00871">
    <property type="entry name" value="RqcP"/>
    <property type="match status" value="1"/>
</dbReference>
<sequence>MRLDKFLKVSRLIKRRTVAKDVSEQGRVWINGREAKASSAVKVGDQLQIQYGQKIVTVRVERLSETTRKDEAGELYTLVKEEQRPRDTGLDWESGKSTP</sequence>
<evidence type="ECO:0000256" key="2">
    <source>
        <dbReference type="ARBA" id="ARBA00022730"/>
    </source>
</evidence>
<proteinExistence type="inferred from homology"/>
<keyword evidence="9" id="KW-1185">Reference proteome</keyword>
<accession>A0A9X2MWK4</accession>
<comment type="subunit">
    <text evidence="5">Associates with stalled 50S ribosomal subunits. Binds to RqcH, 23S rRNA and the P-site tRNA. Does not require RqcH for association with 50S subunits.</text>
</comment>
<dbReference type="Proteomes" id="UP001141950">
    <property type="component" value="Unassembled WGS sequence"/>
</dbReference>
<dbReference type="Pfam" id="PF01479">
    <property type="entry name" value="S4"/>
    <property type="match status" value="1"/>
</dbReference>
<evidence type="ECO:0000256" key="5">
    <source>
        <dbReference type="HAMAP-Rule" id="MF_00871"/>
    </source>
</evidence>
<comment type="caution">
    <text evidence="8">The sequence shown here is derived from an EMBL/GenBank/DDBJ whole genome shotgun (WGS) entry which is preliminary data.</text>
</comment>
<dbReference type="EMBL" id="JANIPJ010000024">
    <property type="protein sequence ID" value="MCR2807213.1"/>
    <property type="molecule type" value="Genomic_DNA"/>
</dbReference>
<comment type="similarity">
    <text evidence="5">Belongs to the RqcP family.</text>
</comment>
<dbReference type="GO" id="GO:0000049">
    <property type="term" value="F:tRNA binding"/>
    <property type="evidence" value="ECO:0007669"/>
    <property type="project" value="UniProtKB-UniRule"/>
</dbReference>
<evidence type="ECO:0000313" key="9">
    <source>
        <dbReference type="Proteomes" id="UP001141950"/>
    </source>
</evidence>
<comment type="function">
    <text evidence="5">Key component of the ribosome quality control system (RQC), a ribosome-associated complex that mediates the extraction of incompletely synthesized nascent chains from stalled ribosomes and their subsequent degradation. RqcH recruits Ala-charged tRNA, and with RqcP directs the elongation of stalled nascent chains on 50S ribosomal subunits, leading to non-templated C-terminal alanine extensions (Ala tail). The Ala tail promotes nascent chain degradation. RqcP is associated with the translocation-like movement of the peptidyl-tRNA from the A-site into the P-site.</text>
</comment>
<dbReference type="CDD" id="cd00165">
    <property type="entry name" value="S4"/>
    <property type="match status" value="1"/>
</dbReference>
<evidence type="ECO:0000256" key="6">
    <source>
        <dbReference type="SAM" id="MobiDB-lite"/>
    </source>
</evidence>
<keyword evidence="4 5" id="KW-0648">Protein biosynthesis</keyword>
<dbReference type="InterPro" id="IPR036986">
    <property type="entry name" value="S4_RNA-bd_sf"/>
</dbReference>
<dbReference type="SMART" id="SM00363">
    <property type="entry name" value="S4"/>
    <property type="match status" value="1"/>
</dbReference>
<reference evidence="8" key="1">
    <citation type="submission" date="2022-08" db="EMBL/GenBank/DDBJ databases">
        <title>The genomic sequence of strain Paenibacillus sp. SCIV0701.</title>
        <authorList>
            <person name="Zhao H."/>
        </authorList>
    </citation>
    <scope>NUCLEOTIDE SEQUENCE</scope>
    <source>
        <strain evidence="8">SCIV0701</strain>
    </source>
</reference>
<dbReference type="GO" id="GO:0072344">
    <property type="term" value="P:rescue of stalled ribosome"/>
    <property type="evidence" value="ECO:0007669"/>
    <property type="project" value="UniProtKB-UniRule"/>
</dbReference>
<dbReference type="Gene3D" id="3.10.290.10">
    <property type="entry name" value="RNA-binding S4 domain"/>
    <property type="match status" value="1"/>
</dbReference>
<evidence type="ECO:0000313" key="8">
    <source>
        <dbReference type="EMBL" id="MCR2807213.1"/>
    </source>
</evidence>
<name>A0A9X2MWK4_9BACL</name>
<evidence type="ECO:0000256" key="1">
    <source>
        <dbReference type="ARBA" id="ARBA00022555"/>
    </source>
</evidence>
<dbReference type="PIRSF" id="PIRSF038881">
    <property type="entry name" value="RNAbp_HP1423"/>
    <property type="match status" value="1"/>
</dbReference>